<evidence type="ECO:0000313" key="4">
    <source>
        <dbReference type="Proteomes" id="UP000482800"/>
    </source>
</evidence>
<feature type="compositionally biased region" description="Pro residues" evidence="1">
    <location>
        <begin position="88"/>
        <end position="102"/>
    </location>
</feature>
<evidence type="ECO:0000256" key="1">
    <source>
        <dbReference type="SAM" id="MobiDB-lite"/>
    </source>
</evidence>
<keyword evidence="2" id="KW-0812">Transmembrane</keyword>
<feature type="region of interest" description="Disordered" evidence="1">
    <location>
        <begin position="1"/>
        <end position="51"/>
    </location>
</feature>
<gene>
    <name evidence="3" type="ORF">Phou_058770</name>
</gene>
<dbReference type="Proteomes" id="UP000482800">
    <property type="component" value="Unassembled WGS sequence"/>
</dbReference>
<keyword evidence="4" id="KW-1185">Reference proteome</keyword>
<accession>A0A6V8KJ13</accession>
<feature type="transmembrane region" description="Helical" evidence="2">
    <location>
        <begin position="55"/>
        <end position="77"/>
    </location>
</feature>
<evidence type="ECO:0000256" key="2">
    <source>
        <dbReference type="SAM" id="Phobius"/>
    </source>
</evidence>
<dbReference type="EMBL" id="BLPF01000002">
    <property type="protein sequence ID" value="GFJ81697.1"/>
    <property type="molecule type" value="Genomic_DNA"/>
</dbReference>
<dbReference type="AlphaFoldDB" id="A0A6V8KJ13"/>
<protein>
    <submittedName>
        <fullName evidence="3">Uncharacterized protein</fullName>
    </submittedName>
</protein>
<organism evidence="3 4">
    <name type="scientific">Phytohabitans houttuyneae</name>
    <dbReference type="NCBI Taxonomy" id="1076126"/>
    <lineage>
        <taxon>Bacteria</taxon>
        <taxon>Bacillati</taxon>
        <taxon>Actinomycetota</taxon>
        <taxon>Actinomycetes</taxon>
        <taxon>Micromonosporales</taxon>
        <taxon>Micromonosporaceae</taxon>
    </lineage>
</organism>
<feature type="compositionally biased region" description="Gly residues" evidence="1">
    <location>
        <begin position="35"/>
        <end position="48"/>
    </location>
</feature>
<reference evidence="3 4" key="1">
    <citation type="submission" date="2020-03" db="EMBL/GenBank/DDBJ databases">
        <title>Whole genome shotgun sequence of Phytohabitans houttuyneae NBRC 108639.</title>
        <authorList>
            <person name="Komaki H."/>
            <person name="Tamura T."/>
        </authorList>
    </citation>
    <scope>NUCLEOTIDE SEQUENCE [LARGE SCALE GENOMIC DNA]</scope>
    <source>
        <strain evidence="3 4">NBRC 108639</strain>
    </source>
</reference>
<feature type="region of interest" description="Disordered" evidence="1">
    <location>
        <begin position="81"/>
        <end position="118"/>
    </location>
</feature>
<comment type="caution">
    <text evidence="3">The sequence shown here is derived from an EMBL/GenBank/DDBJ whole genome shotgun (WGS) entry which is preliminary data.</text>
</comment>
<sequence length="416" mass="43443">MSTPDVVDRGRAPVPPAWDEADTLPLGPPPAGGPPETGGGHPGDSGGGHGHRRRLWLTVAAVAAVVLLVPLLAYAIARTGGEDDQPAAPRPTQPAPTEPAVPSPTTAPTEPPAAVPDGRIPMSVLRNATVFIPAWPSDAFVIGPSGWVRFTNGQNTPANGDPLHLTEAAYGDVDHDGAQETVVSVFAGYEGGSWQLLALDRDANGKIMTIGRVVATTGQIKRIGDFSVTQAGYVRVRVADFLVCCGEDGTLPQWQTRSYAWRSGKFVLVAGPSTFPPNPRVTDLAVSAAALVLGPAVDGVRHGTLRVTVTVRKVVRPDHVALMFQMPADLIREGDGWTGERVEPQGGGIVWVHLDNMYAPAVGASRTYAFNLGRTGTASQEGSLAVTVAGRTDANKAMADVHADDNAVTVAIRTTA</sequence>
<proteinExistence type="predicted"/>
<evidence type="ECO:0000313" key="3">
    <source>
        <dbReference type="EMBL" id="GFJ81697.1"/>
    </source>
</evidence>
<feature type="compositionally biased region" description="Basic and acidic residues" evidence="1">
    <location>
        <begin position="1"/>
        <end position="11"/>
    </location>
</feature>
<keyword evidence="2" id="KW-0472">Membrane</keyword>
<reference evidence="3 4" key="2">
    <citation type="submission" date="2020-03" db="EMBL/GenBank/DDBJ databases">
        <authorList>
            <person name="Ichikawa N."/>
            <person name="Kimura A."/>
            <person name="Kitahashi Y."/>
            <person name="Uohara A."/>
        </authorList>
    </citation>
    <scope>NUCLEOTIDE SEQUENCE [LARGE SCALE GENOMIC DNA]</scope>
    <source>
        <strain evidence="3 4">NBRC 108639</strain>
    </source>
</reference>
<name>A0A6V8KJ13_9ACTN</name>
<keyword evidence="2" id="KW-1133">Transmembrane helix</keyword>